<dbReference type="EMBL" id="VZSX01000606">
    <property type="protein sequence ID" value="NXA44214.1"/>
    <property type="molecule type" value="Genomic_DNA"/>
</dbReference>
<keyword evidence="8" id="KW-0597">Phosphoprotein</keyword>
<dbReference type="GO" id="GO:0005813">
    <property type="term" value="C:centrosome"/>
    <property type="evidence" value="ECO:0007669"/>
    <property type="project" value="UniProtKB-SubCell"/>
</dbReference>
<gene>
    <name evidence="28" type="primary">Cdk2</name>
    <name evidence="28" type="ORF">EUDELE_R09958</name>
</gene>
<keyword evidence="17" id="KW-0460">Magnesium</keyword>
<dbReference type="FunFam" id="1.10.510.10:FF:000328">
    <property type="entry name" value="Cyclin-dependent kinase 20 isoform 2"/>
    <property type="match status" value="1"/>
</dbReference>
<keyword evidence="9" id="KW-0132">Cell division</keyword>
<keyword evidence="19" id="KW-0234">DNA repair</keyword>
<evidence type="ECO:0000256" key="26">
    <source>
        <dbReference type="ARBA" id="ARBA00048367"/>
    </source>
</evidence>
<evidence type="ECO:0000256" key="10">
    <source>
        <dbReference type="ARBA" id="ARBA00022679"/>
    </source>
</evidence>
<dbReference type="GO" id="GO:0046872">
    <property type="term" value="F:metal ion binding"/>
    <property type="evidence" value="ECO:0007669"/>
    <property type="project" value="UniProtKB-KW"/>
</dbReference>
<dbReference type="GO" id="GO:0005524">
    <property type="term" value="F:ATP binding"/>
    <property type="evidence" value="ECO:0007669"/>
    <property type="project" value="UniProtKB-KW"/>
</dbReference>
<dbReference type="GO" id="GO:0010468">
    <property type="term" value="P:regulation of gene expression"/>
    <property type="evidence" value="ECO:0007669"/>
    <property type="project" value="TreeGrafter"/>
</dbReference>
<keyword evidence="6" id="KW-0963">Cytoplasm</keyword>
<dbReference type="InterPro" id="IPR000719">
    <property type="entry name" value="Prot_kinase_dom"/>
</dbReference>
<dbReference type="SMART" id="SM00220">
    <property type="entry name" value="S_TKc"/>
    <property type="match status" value="1"/>
</dbReference>
<dbReference type="OrthoDB" id="1732493at2759"/>
<evidence type="ECO:0000256" key="19">
    <source>
        <dbReference type="ARBA" id="ARBA00023204"/>
    </source>
</evidence>
<keyword evidence="21" id="KW-0539">Nucleus</keyword>
<sequence>RLLDVIHTENKLYLVFEFLHQDLKKFMDSAAAGGIALPLIKSYLFQLLQGLAFCHAHRVLHRDLKPQNLLINAEGAIKLADFGLARAFGVPVRTYTHEVPARVPAACPVSVSPRRGATAVSPQVVTLWYRAPEILLGCKFYSTAVDIWSLGCIFAE</sequence>
<evidence type="ECO:0000256" key="2">
    <source>
        <dbReference type="ARBA" id="ARBA00004300"/>
    </source>
</evidence>
<evidence type="ECO:0000256" key="11">
    <source>
        <dbReference type="ARBA" id="ARBA00022723"/>
    </source>
</evidence>
<comment type="catalytic activity">
    <reaction evidence="26">
        <text>L-seryl-[protein] + ATP = O-phospho-L-seryl-[protein] + ADP + H(+)</text>
        <dbReference type="Rhea" id="RHEA:17989"/>
        <dbReference type="Rhea" id="RHEA-COMP:9863"/>
        <dbReference type="Rhea" id="RHEA-COMP:11604"/>
        <dbReference type="ChEBI" id="CHEBI:15378"/>
        <dbReference type="ChEBI" id="CHEBI:29999"/>
        <dbReference type="ChEBI" id="CHEBI:30616"/>
        <dbReference type="ChEBI" id="CHEBI:83421"/>
        <dbReference type="ChEBI" id="CHEBI:456216"/>
        <dbReference type="EC" id="2.7.11.22"/>
    </reaction>
</comment>
<evidence type="ECO:0000256" key="3">
    <source>
        <dbReference type="ARBA" id="ARBA00004408"/>
    </source>
</evidence>
<dbReference type="InterPro" id="IPR011009">
    <property type="entry name" value="Kinase-like_dom_sf"/>
</dbReference>
<dbReference type="Pfam" id="PF00069">
    <property type="entry name" value="Pkinase"/>
    <property type="match status" value="1"/>
</dbReference>
<keyword evidence="15 28" id="KW-0418">Kinase</keyword>
<keyword evidence="13" id="KW-0227">DNA damage</keyword>
<comment type="subcellular location">
    <subcellularLocation>
        <location evidence="2">Cytoplasm</location>
        <location evidence="2">Cytoskeleton</location>
        <location evidence="2">Microtubule organizing center</location>
        <location evidence="2">Centrosome</location>
    </subcellularLocation>
    <subcellularLocation>
        <location evidence="3">Nucleus</location>
        <location evidence="3">Cajal body</location>
    </subcellularLocation>
</comment>
<dbReference type="InterPro" id="IPR050108">
    <property type="entry name" value="CDK"/>
</dbReference>
<evidence type="ECO:0000256" key="25">
    <source>
        <dbReference type="ARBA" id="ARBA00047811"/>
    </source>
</evidence>
<evidence type="ECO:0000313" key="28">
    <source>
        <dbReference type="EMBL" id="NXA44214.1"/>
    </source>
</evidence>
<evidence type="ECO:0000256" key="17">
    <source>
        <dbReference type="ARBA" id="ARBA00022842"/>
    </source>
</evidence>
<dbReference type="AlphaFoldDB" id="A0A7K7VUP8"/>
<organism evidence="28 29">
    <name type="scientific">Eudromia elegans</name>
    <name type="common">Elegant crested-tinamou</name>
    <dbReference type="NCBI Taxonomy" id="8805"/>
    <lineage>
        <taxon>Eukaryota</taxon>
        <taxon>Metazoa</taxon>
        <taxon>Chordata</taxon>
        <taxon>Craniata</taxon>
        <taxon>Vertebrata</taxon>
        <taxon>Euteleostomi</taxon>
        <taxon>Archelosauria</taxon>
        <taxon>Archosauria</taxon>
        <taxon>Dinosauria</taxon>
        <taxon>Saurischia</taxon>
        <taxon>Theropoda</taxon>
        <taxon>Coelurosauria</taxon>
        <taxon>Aves</taxon>
        <taxon>Palaeognathae</taxon>
        <taxon>Tinamiformes</taxon>
        <taxon>Tinamidae</taxon>
        <taxon>Eudromia</taxon>
    </lineage>
</organism>
<proteinExistence type="inferred from homology"/>
<evidence type="ECO:0000256" key="16">
    <source>
        <dbReference type="ARBA" id="ARBA00022840"/>
    </source>
</evidence>
<evidence type="ECO:0000256" key="24">
    <source>
        <dbReference type="ARBA" id="ARBA00041296"/>
    </source>
</evidence>
<evidence type="ECO:0000256" key="23">
    <source>
        <dbReference type="ARBA" id="ARBA00039265"/>
    </source>
</evidence>
<evidence type="ECO:0000256" key="13">
    <source>
        <dbReference type="ARBA" id="ARBA00022763"/>
    </source>
</evidence>
<dbReference type="InterPro" id="IPR008271">
    <property type="entry name" value="Ser/Thr_kinase_AS"/>
</dbReference>
<keyword evidence="29" id="KW-1185">Reference proteome</keyword>
<dbReference type="GO" id="GO:0000307">
    <property type="term" value="C:cyclin-dependent protein kinase holoenzyme complex"/>
    <property type="evidence" value="ECO:0007669"/>
    <property type="project" value="TreeGrafter"/>
</dbReference>
<dbReference type="EC" id="2.7.11.22" evidence="5"/>
<dbReference type="GO" id="GO:0010389">
    <property type="term" value="P:regulation of G2/M transition of mitotic cell cycle"/>
    <property type="evidence" value="ECO:0007669"/>
    <property type="project" value="TreeGrafter"/>
</dbReference>
<evidence type="ECO:0000256" key="15">
    <source>
        <dbReference type="ARBA" id="ARBA00022777"/>
    </source>
</evidence>
<accession>A0A7K7VUP8</accession>
<feature type="non-terminal residue" evidence="28">
    <location>
        <position position="156"/>
    </location>
</feature>
<evidence type="ECO:0000256" key="1">
    <source>
        <dbReference type="ARBA" id="ARBA00001946"/>
    </source>
</evidence>
<feature type="non-terminal residue" evidence="28">
    <location>
        <position position="1"/>
    </location>
</feature>
<evidence type="ECO:0000256" key="5">
    <source>
        <dbReference type="ARBA" id="ARBA00012425"/>
    </source>
</evidence>
<keyword evidence="16" id="KW-0067">ATP-binding</keyword>
<keyword evidence="22" id="KW-0131">Cell cycle</keyword>
<evidence type="ECO:0000256" key="18">
    <source>
        <dbReference type="ARBA" id="ARBA00022990"/>
    </source>
</evidence>
<dbReference type="Gene3D" id="1.10.510.10">
    <property type="entry name" value="Transferase(Phosphotransferase) domain 1"/>
    <property type="match status" value="1"/>
</dbReference>
<keyword evidence="14" id="KW-0498">Mitosis</keyword>
<evidence type="ECO:0000256" key="6">
    <source>
        <dbReference type="ARBA" id="ARBA00022490"/>
    </source>
</evidence>
<evidence type="ECO:0000256" key="22">
    <source>
        <dbReference type="ARBA" id="ARBA00023306"/>
    </source>
</evidence>
<dbReference type="PANTHER" id="PTHR24056">
    <property type="entry name" value="CELL DIVISION PROTEIN KINASE"/>
    <property type="match status" value="1"/>
</dbReference>
<comment type="catalytic activity">
    <reaction evidence="25">
        <text>L-threonyl-[protein] + ATP = O-phospho-L-threonyl-[protein] + ADP + H(+)</text>
        <dbReference type="Rhea" id="RHEA:46608"/>
        <dbReference type="Rhea" id="RHEA-COMP:11060"/>
        <dbReference type="Rhea" id="RHEA-COMP:11605"/>
        <dbReference type="ChEBI" id="CHEBI:15378"/>
        <dbReference type="ChEBI" id="CHEBI:30013"/>
        <dbReference type="ChEBI" id="CHEBI:30616"/>
        <dbReference type="ChEBI" id="CHEBI:61977"/>
        <dbReference type="ChEBI" id="CHEBI:456216"/>
        <dbReference type="EC" id="2.7.11.22"/>
    </reaction>
</comment>
<evidence type="ECO:0000256" key="21">
    <source>
        <dbReference type="ARBA" id="ARBA00023242"/>
    </source>
</evidence>
<evidence type="ECO:0000256" key="14">
    <source>
        <dbReference type="ARBA" id="ARBA00022776"/>
    </source>
</evidence>
<dbReference type="GO" id="GO:0006281">
    <property type="term" value="P:DNA repair"/>
    <property type="evidence" value="ECO:0007669"/>
    <property type="project" value="UniProtKB-KW"/>
</dbReference>
<name>A0A7K7VUP8_EUDEL</name>
<feature type="domain" description="Protein kinase" evidence="27">
    <location>
        <begin position="1"/>
        <end position="156"/>
    </location>
</feature>
<evidence type="ECO:0000259" key="27">
    <source>
        <dbReference type="PROSITE" id="PS50011"/>
    </source>
</evidence>
<evidence type="ECO:0000256" key="9">
    <source>
        <dbReference type="ARBA" id="ARBA00022618"/>
    </source>
</evidence>
<reference evidence="28 29" key="1">
    <citation type="submission" date="2019-09" db="EMBL/GenBank/DDBJ databases">
        <title>Bird 10,000 Genomes (B10K) Project - Family phase.</title>
        <authorList>
            <person name="Zhang G."/>
        </authorList>
    </citation>
    <scope>NUCLEOTIDE SEQUENCE [LARGE SCALE GENOMIC DNA]</scope>
    <source>
        <strain evidence="28">B10K-LSUMZ-16893</strain>
    </source>
</reference>
<keyword evidence="12" id="KW-0547">Nucleotide-binding</keyword>
<keyword evidence="7" id="KW-0723">Serine/threonine-protein kinase</keyword>
<evidence type="ECO:0000256" key="12">
    <source>
        <dbReference type="ARBA" id="ARBA00022741"/>
    </source>
</evidence>
<dbReference type="Gene3D" id="3.30.200.20">
    <property type="entry name" value="Phosphorylase Kinase, domain 1"/>
    <property type="match status" value="1"/>
</dbReference>
<dbReference type="GO" id="GO:0004693">
    <property type="term" value="F:cyclin-dependent protein serine/threonine kinase activity"/>
    <property type="evidence" value="ECO:0007669"/>
    <property type="project" value="UniProtKB-EC"/>
</dbReference>
<comment type="cofactor">
    <cofactor evidence="1">
        <name>Mg(2+)</name>
        <dbReference type="ChEBI" id="CHEBI:18420"/>
    </cofactor>
</comment>
<dbReference type="PROSITE" id="PS50011">
    <property type="entry name" value="PROTEIN_KINASE_DOM"/>
    <property type="match status" value="1"/>
</dbReference>
<protein>
    <recommendedName>
        <fullName evidence="23">Cyclin-dependent kinase 2</fullName>
        <ecNumber evidence="5">2.7.11.22</ecNumber>
    </recommendedName>
    <alternativeName>
        <fullName evidence="24">Cell division protein kinase 2</fullName>
    </alternativeName>
</protein>
<dbReference type="Proteomes" id="UP000533954">
    <property type="component" value="Unassembled WGS sequence"/>
</dbReference>
<evidence type="ECO:0000256" key="8">
    <source>
        <dbReference type="ARBA" id="ARBA00022553"/>
    </source>
</evidence>
<dbReference type="PANTHER" id="PTHR24056:SF521">
    <property type="entry name" value="CYCLIN-DEPENDENT KINASE 2"/>
    <property type="match status" value="1"/>
</dbReference>
<dbReference type="GO" id="GO:0015030">
    <property type="term" value="C:Cajal body"/>
    <property type="evidence" value="ECO:0007669"/>
    <property type="project" value="UniProtKB-SubCell"/>
</dbReference>
<dbReference type="GO" id="GO:0000082">
    <property type="term" value="P:G1/S transition of mitotic cell cycle"/>
    <property type="evidence" value="ECO:0007669"/>
    <property type="project" value="TreeGrafter"/>
</dbReference>
<dbReference type="PROSITE" id="PS00108">
    <property type="entry name" value="PROTEIN_KINASE_ST"/>
    <property type="match status" value="1"/>
</dbReference>
<dbReference type="GO" id="GO:0007165">
    <property type="term" value="P:signal transduction"/>
    <property type="evidence" value="ECO:0007669"/>
    <property type="project" value="TreeGrafter"/>
</dbReference>
<evidence type="ECO:0000313" key="29">
    <source>
        <dbReference type="Proteomes" id="UP000533954"/>
    </source>
</evidence>
<keyword evidence="11" id="KW-0479">Metal-binding</keyword>
<dbReference type="SUPFAM" id="SSF56112">
    <property type="entry name" value="Protein kinase-like (PK-like)"/>
    <property type="match status" value="1"/>
</dbReference>
<comment type="similarity">
    <text evidence="4">Belongs to the protein kinase superfamily. CMGC Ser/Thr protein kinase family. CDC2/CDKX subfamily.</text>
</comment>
<keyword evidence="10" id="KW-0808">Transferase</keyword>
<keyword evidence="20" id="KW-0206">Cytoskeleton</keyword>
<comment type="caution">
    <text evidence="28">The sequence shown here is derived from an EMBL/GenBank/DDBJ whole genome shotgun (WGS) entry which is preliminary data.</text>
</comment>
<evidence type="ECO:0000256" key="20">
    <source>
        <dbReference type="ARBA" id="ARBA00023212"/>
    </source>
</evidence>
<dbReference type="GO" id="GO:0030332">
    <property type="term" value="F:cyclin binding"/>
    <property type="evidence" value="ECO:0007669"/>
    <property type="project" value="TreeGrafter"/>
</dbReference>
<dbReference type="GO" id="GO:0051301">
    <property type="term" value="P:cell division"/>
    <property type="evidence" value="ECO:0007669"/>
    <property type="project" value="UniProtKB-KW"/>
</dbReference>
<evidence type="ECO:0000256" key="4">
    <source>
        <dbReference type="ARBA" id="ARBA00006485"/>
    </source>
</evidence>
<dbReference type="GO" id="GO:0005737">
    <property type="term" value="C:cytoplasm"/>
    <property type="evidence" value="ECO:0007669"/>
    <property type="project" value="TreeGrafter"/>
</dbReference>
<keyword evidence="18" id="KW-0007">Acetylation</keyword>
<evidence type="ECO:0000256" key="7">
    <source>
        <dbReference type="ARBA" id="ARBA00022527"/>
    </source>
</evidence>